<dbReference type="Proteomes" id="UP001597227">
    <property type="component" value="Unassembled WGS sequence"/>
</dbReference>
<evidence type="ECO:0000256" key="7">
    <source>
        <dbReference type="SAM" id="Phobius"/>
    </source>
</evidence>
<dbReference type="PANTHER" id="PTHR43495:SF5">
    <property type="entry name" value="GAMMA-AMINOBUTYRIC ACID PERMEASE"/>
    <property type="match status" value="1"/>
</dbReference>
<feature type="transmembrane region" description="Helical" evidence="7">
    <location>
        <begin position="383"/>
        <end position="401"/>
    </location>
</feature>
<feature type="domain" description="Amino acid permease/ SLC12A" evidence="8">
    <location>
        <begin position="16"/>
        <end position="377"/>
    </location>
</feature>
<keyword evidence="3 7" id="KW-0812">Transmembrane</keyword>
<dbReference type="PIRSF" id="PIRSF006060">
    <property type="entry name" value="AA_transporter"/>
    <property type="match status" value="1"/>
</dbReference>
<keyword evidence="5 7" id="KW-1133">Transmembrane helix</keyword>
<dbReference type="EMBL" id="JBHUEK010000008">
    <property type="protein sequence ID" value="MFD1778231.1"/>
    <property type="molecule type" value="Genomic_DNA"/>
</dbReference>
<feature type="transmembrane region" description="Helical" evidence="7">
    <location>
        <begin position="348"/>
        <end position="371"/>
    </location>
</feature>
<comment type="caution">
    <text evidence="9">The sequence shown here is derived from an EMBL/GenBank/DDBJ whole genome shotgun (WGS) entry which is preliminary data.</text>
</comment>
<keyword evidence="2" id="KW-0813">Transport</keyword>
<feature type="transmembrane region" description="Helical" evidence="7">
    <location>
        <begin position="230"/>
        <end position="252"/>
    </location>
</feature>
<dbReference type="PANTHER" id="PTHR43495">
    <property type="entry name" value="GABA PERMEASE"/>
    <property type="match status" value="1"/>
</dbReference>
<feature type="transmembrane region" description="Helical" evidence="7">
    <location>
        <begin position="12"/>
        <end position="36"/>
    </location>
</feature>
<evidence type="ECO:0000256" key="4">
    <source>
        <dbReference type="ARBA" id="ARBA00022970"/>
    </source>
</evidence>
<evidence type="ECO:0000256" key="2">
    <source>
        <dbReference type="ARBA" id="ARBA00022448"/>
    </source>
</evidence>
<feature type="transmembrane region" description="Helical" evidence="7">
    <location>
        <begin position="277"/>
        <end position="302"/>
    </location>
</feature>
<protein>
    <submittedName>
        <fullName evidence="9">Amino acid permease</fullName>
    </submittedName>
</protein>
<keyword evidence="6 7" id="KW-0472">Membrane</keyword>
<evidence type="ECO:0000256" key="3">
    <source>
        <dbReference type="ARBA" id="ARBA00022692"/>
    </source>
</evidence>
<evidence type="ECO:0000259" key="8">
    <source>
        <dbReference type="Pfam" id="PF00324"/>
    </source>
</evidence>
<feature type="transmembrane region" description="Helical" evidence="7">
    <location>
        <begin position="322"/>
        <end position="342"/>
    </location>
</feature>
<gene>
    <name evidence="9" type="ORF">ACFSFW_06085</name>
</gene>
<feature type="transmembrane region" description="Helical" evidence="7">
    <location>
        <begin position="122"/>
        <end position="140"/>
    </location>
</feature>
<evidence type="ECO:0000256" key="1">
    <source>
        <dbReference type="ARBA" id="ARBA00004651"/>
    </source>
</evidence>
<dbReference type="PROSITE" id="PS51257">
    <property type="entry name" value="PROKAR_LIPOPROTEIN"/>
    <property type="match status" value="1"/>
</dbReference>
<comment type="subcellular location">
    <subcellularLocation>
        <location evidence="1">Cell membrane</location>
        <topology evidence="1">Multi-pass membrane protein</topology>
    </subcellularLocation>
</comment>
<evidence type="ECO:0000256" key="5">
    <source>
        <dbReference type="ARBA" id="ARBA00022989"/>
    </source>
</evidence>
<keyword evidence="4" id="KW-0029">Amino-acid transport</keyword>
<dbReference type="InterPro" id="IPR004841">
    <property type="entry name" value="AA-permease/SLC12A_dom"/>
</dbReference>
<dbReference type="Gene3D" id="1.20.1740.10">
    <property type="entry name" value="Amino acid/polyamine transporter I"/>
    <property type="match status" value="1"/>
</dbReference>
<feature type="transmembrane region" description="Helical" evidence="7">
    <location>
        <begin position="194"/>
        <end position="218"/>
    </location>
</feature>
<evidence type="ECO:0000313" key="9">
    <source>
        <dbReference type="EMBL" id="MFD1778231.1"/>
    </source>
</evidence>
<organism evidence="9 10">
    <name type="scientific">Fredinandcohnia salidurans</name>
    <dbReference type="NCBI Taxonomy" id="2595041"/>
    <lineage>
        <taxon>Bacteria</taxon>
        <taxon>Bacillati</taxon>
        <taxon>Bacillota</taxon>
        <taxon>Bacilli</taxon>
        <taxon>Bacillales</taxon>
        <taxon>Bacillaceae</taxon>
        <taxon>Fredinandcohnia</taxon>
    </lineage>
</organism>
<reference evidence="10" key="1">
    <citation type="journal article" date="2019" name="Int. J. Syst. Evol. Microbiol.">
        <title>The Global Catalogue of Microorganisms (GCM) 10K type strain sequencing project: providing services to taxonomists for standard genome sequencing and annotation.</title>
        <authorList>
            <consortium name="The Broad Institute Genomics Platform"/>
            <consortium name="The Broad Institute Genome Sequencing Center for Infectious Disease"/>
            <person name="Wu L."/>
            <person name="Ma J."/>
        </authorList>
    </citation>
    <scope>NUCLEOTIDE SEQUENCE [LARGE SCALE GENOMIC DNA]</scope>
    <source>
        <strain evidence="10">CCUG 15531</strain>
    </source>
</reference>
<keyword evidence="10" id="KW-1185">Reference proteome</keyword>
<proteinExistence type="predicted"/>
<sequence length="448" mass="48733">MAQGKSEKKIKWWQLSLFGVGCTIGTGFFLGSSIAIRTAGPSVLILFIIAAIGTYFVYDGLAKLTAKKAEKGAFRTYAKQAFGRWAGFSIGWIYWSAEMLIMGSQLTALSIFTKFWFPGTPLWVFAAIYGVLGLAVLLIGTSGINKLENVFALIKISAILMFIVIAVLAVTGAIDGTRDPQLPPEYFPKGIMGLWSALIFAFYAFGGIEVMGLMATQLKDKSEAPKAGKMMLLLLTIIYLASVGLAVMLVSWKVFTGEESTFVVALDNYNIPLIADIFNGALIIGGFSTMVAALYGVTSILVNLSEDGDAPKIFSKKGKLKVPLPAFILTASGLLTSIIFSLLMPDSIYEYVTTGAGLMLLYNWLFILLSANRLLKPGFVGKMKYYLGVLFILLAVSGTLFSKEIRPGFFISLGFIVIIFIVAFIKNKGSKKKESKGMDTLFEKLQKT</sequence>
<dbReference type="Pfam" id="PF00324">
    <property type="entry name" value="AA_permease"/>
    <property type="match status" value="1"/>
</dbReference>
<feature type="transmembrane region" description="Helical" evidence="7">
    <location>
        <begin position="152"/>
        <end position="174"/>
    </location>
</feature>
<feature type="transmembrane region" description="Helical" evidence="7">
    <location>
        <begin position="42"/>
        <end position="61"/>
    </location>
</feature>
<name>A0ABW4MJW2_9BACI</name>
<feature type="transmembrane region" description="Helical" evidence="7">
    <location>
        <begin position="82"/>
        <end position="102"/>
    </location>
</feature>
<evidence type="ECO:0000313" key="10">
    <source>
        <dbReference type="Proteomes" id="UP001597227"/>
    </source>
</evidence>
<feature type="transmembrane region" description="Helical" evidence="7">
    <location>
        <begin position="407"/>
        <end position="425"/>
    </location>
</feature>
<dbReference type="RefSeq" id="WP_388036121.1">
    <property type="nucleotide sequence ID" value="NZ_JBHUEK010000008.1"/>
</dbReference>
<accession>A0ABW4MJW2</accession>
<evidence type="ECO:0000256" key="6">
    <source>
        <dbReference type="ARBA" id="ARBA00023136"/>
    </source>
</evidence>